<evidence type="ECO:0000313" key="3">
    <source>
        <dbReference type="EMBL" id="QEV36533.1"/>
    </source>
</evidence>
<reference evidence="3 4" key="1">
    <citation type="submission" date="2017-09" db="EMBL/GenBank/DDBJ databases">
        <authorList>
            <person name="Lee N."/>
            <person name="Cho B.-K."/>
        </authorList>
    </citation>
    <scope>NUCLEOTIDE SEQUENCE [LARGE SCALE GENOMIC DNA]</scope>
    <source>
        <strain evidence="3 4">ATCC 19740</strain>
    </source>
</reference>
<proteinExistence type="predicted"/>
<evidence type="ECO:0000256" key="1">
    <source>
        <dbReference type="SAM" id="MobiDB-lite"/>
    </source>
</evidence>
<accession>A0ABX6BPS5</accession>
<feature type="region of interest" description="Disordered" evidence="1">
    <location>
        <begin position="31"/>
        <end position="81"/>
    </location>
</feature>
<organism evidence="3 4">
    <name type="scientific">Streptomyces cinereoruber</name>
    <dbReference type="NCBI Taxonomy" id="67260"/>
    <lineage>
        <taxon>Bacteria</taxon>
        <taxon>Bacillati</taxon>
        <taxon>Actinomycetota</taxon>
        <taxon>Actinomycetes</taxon>
        <taxon>Kitasatosporales</taxon>
        <taxon>Streptomycetaceae</taxon>
        <taxon>Streptomyces</taxon>
    </lineage>
</organism>
<evidence type="ECO:0000313" key="4">
    <source>
        <dbReference type="Proteomes" id="UP000326029"/>
    </source>
</evidence>
<protein>
    <submittedName>
        <fullName evidence="3">Uncharacterized protein</fullName>
    </submittedName>
</protein>
<sequence>MRRSGCLNVHRTEQGTFVVQGDVSDVFAPPSAFPARTTRSGSAQPPGTAAASLRYRRQQWGHPRSRDVRRKISGHSGCPAHQDLLVQDPWLDSF</sequence>
<evidence type="ECO:0000313" key="2">
    <source>
        <dbReference type="EMBL" id="QEV30828.1"/>
    </source>
</evidence>
<dbReference type="EMBL" id="CP023693">
    <property type="protein sequence ID" value="QEV30828.1"/>
    <property type="molecule type" value="Genomic_DNA"/>
</dbReference>
<dbReference type="EMBL" id="CP023693">
    <property type="protein sequence ID" value="QEV36533.1"/>
    <property type="molecule type" value="Genomic_DNA"/>
</dbReference>
<gene>
    <name evidence="2" type="ORF">CP977_00195</name>
    <name evidence="3" type="ORF">CP977_33870</name>
</gene>
<name>A0ABX6BPS5_9ACTN</name>
<dbReference type="Proteomes" id="UP000326029">
    <property type="component" value="Chromosome"/>
</dbReference>
<keyword evidence="4" id="KW-1185">Reference proteome</keyword>